<name>A0ACD0NMU2_9BASI</name>
<dbReference type="EMBL" id="KZ820530">
    <property type="protein sequence ID" value="PWN47138.1"/>
    <property type="molecule type" value="Genomic_DNA"/>
</dbReference>
<proteinExistence type="predicted"/>
<protein>
    <submittedName>
        <fullName evidence="1">DUF155-domain-containing protein</fullName>
    </submittedName>
</protein>
<reference evidence="1 2" key="1">
    <citation type="journal article" date="2018" name="Mol. Biol. Evol.">
        <title>Broad Genomic Sampling Reveals a Smut Pathogenic Ancestry of the Fungal Clade Ustilaginomycotina.</title>
        <authorList>
            <person name="Kijpornyongpan T."/>
            <person name="Mondo S.J."/>
            <person name="Barry K."/>
            <person name="Sandor L."/>
            <person name="Lee J."/>
            <person name="Lipzen A."/>
            <person name="Pangilinan J."/>
            <person name="LaButti K."/>
            <person name="Hainaut M."/>
            <person name="Henrissat B."/>
            <person name="Grigoriev I.V."/>
            <person name="Spatafora J.W."/>
            <person name="Aime M.C."/>
        </authorList>
    </citation>
    <scope>NUCLEOTIDE SEQUENCE [LARGE SCALE GENOMIC DNA]</scope>
    <source>
        <strain evidence="1 2">SA 807</strain>
    </source>
</reference>
<accession>A0ACD0NMU2</accession>
<keyword evidence="2" id="KW-1185">Reference proteome</keyword>
<sequence length="528" mass="58907">MSFSRQSSSTSSNRNPRAGGETSGSLPYYNPAPSQQKLRAGPNRSSKSSSKLKILPEEPEEGGSGGNTPAVPASPSSGSAAVLGTHQASPNYPFISHHSHHDVPPSQASLEEDSSSENEEAEDEEQVEVYKQLSQIPEGSMRRDARRLTKRARARLPRVTAYSTATSYRMRELTKWLQARRSSHGTNVMTFDECLYTTYTYEHVDAARGIVPAVGSNHQHHYSGKDPGRHDQSACNGGRDGSQHLGAKTGDLLGIPELSQEGENEEGAADRMSKAALGSEEERELRREEAKRRRRSRFAVEGITPELFIMDYGAIVIWGMTLAEEKRLLRELRRFEVERLASEDVESEDLHWYLADYSRIYNDVITLRRGSSYMTKLSLSHALAQSTKISFFEGIIDNTIEATKDIPQSIAESGKIGMPPAEIMKQIGHLFILRMNIHLVGSIVDSPEIFWTQPDLEPLYSAARSYLEIPQRIDLLNTRVEVLQDMLQLLKDQVTSSHSEYLEIVVILLIMLEIVLGVATMLVDLYFG</sequence>
<evidence type="ECO:0000313" key="1">
    <source>
        <dbReference type="EMBL" id="PWN47138.1"/>
    </source>
</evidence>
<dbReference type="Proteomes" id="UP000245626">
    <property type="component" value="Unassembled WGS sequence"/>
</dbReference>
<gene>
    <name evidence="1" type="ORF">IE53DRAFT_371704</name>
</gene>
<organism evidence="1 2">
    <name type="scientific">Violaceomyces palustris</name>
    <dbReference type="NCBI Taxonomy" id="1673888"/>
    <lineage>
        <taxon>Eukaryota</taxon>
        <taxon>Fungi</taxon>
        <taxon>Dikarya</taxon>
        <taxon>Basidiomycota</taxon>
        <taxon>Ustilaginomycotina</taxon>
        <taxon>Ustilaginomycetes</taxon>
        <taxon>Violaceomycetales</taxon>
        <taxon>Violaceomycetaceae</taxon>
        <taxon>Violaceomyces</taxon>
    </lineage>
</organism>
<evidence type="ECO:0000313" key="2">
    <source>
        <dbReference type="Proteomes" id="UP000245626"/>
    </source>
</evidence>